<evidence type="ECO:0000313" key="2">
    <source>
        <dbReference type="EMBL" id="TJY41927.1"/>
    </source>
</evidence>
<keyword evidence="1" id="KW-0472">Membrane</keyword>
<keyword evidence="1" id="KW-1133">Transmembrane helix</keyword>
<accession>A0A4U0FB65</accession>
<evidence type="ECO:0000313" key="3">
    <source>
        <dbReference type="Proteomes" id="UP000309673"/>
    </source>
</evidence>
<evidence type="ECO:0000256" key="1">
    <source>
        <dbReference type="SAM" id="Phobius"/>
    </source>
</evidence>
<keyword evidence="1" id="KW-0812">Transmembrane</keyword>
<feature type="transmembrane region" description="Helical" evidence="1">
    <location>
        <begin position="7"/>
        <end position="29"/>
    </location>
</feature>
<dbReference type="Proteomes" id="UP000309673">
    <property type="component" value="Unassembled WGS sequence"/>
</dbReference>
<sequence length="166" mass="17047">MNERKKWIITTAILAGTIAISGVGISSIVKADSSSTPGLADDPVVTKSYVDQKIVQITGGQTSSPGTSVGGGTETIAPIEVVKVPLGKQITVAAGGELIVRTGKAIAFSVDTNGLSDMTDGIDIAPGKLVGNNHLILFPRDGRGVKHAPTSKTELIVLVRGGYQVQ</sequence>
<proteinExistence type="predicted"/>
<protein>
    <submittedName>
        <fullName evidence="2">Uncharacterized protein</fullName>
    </submittedName>
</protein>
<dbReference type="AlphaFoldDB" id="A0A4U0FB65"/>
<keyword evidence="3" id="KW-1185">Reference proteome</keyword>
<dbReference type="OrthoDB" id="2381664at2"/>
<gene>
    <name evidence="2" type="ORF">E5161_12065</name>
</gene>
<dbReference type="RefSeq" id="WP_136778061.1">
    <property type="nucleotide sequence ID" value="NZ_SUPK01000005.1"/>
</dbReference>
<comment type="caution">
    <text evidence="2">The sequence shown here is derived from an EMBL/GenBank/DDBJ whole genome shotgun (WGS) entry which is preliminary data.</text>
</comment>
<organism evidence="2 3">
    <name type="scientific">Cohnella pontilimi</name>
    <dbReference type="NCBI Taxonomy" id="2564100"/>
    <lineage>
        <taxon>Bacteria</taxon>
        <taxon>Bacillati</taxon>
        <taxon>Bacillota</taxon>
        <taxon>Bacilli</taxon>
        <taxon>Bacillales</taxon>
        <taxon>Paenibacillaceae</taxon>
        <taxon>Cohnella</taxon>
    </lineage>
</organism>
<dbReference type="EMBL" id="SUPK01000005">
    <property type="protein sequence ID" value="TJY41927.1"/>
    <property type="molecule type" value="Genomic_DNA"/>
</dbReference>
<reference evidence="2 3" key="1">
    <citation type="submission" date="2019-04" db="EMBL/GenBank/DDBJ databases">
        <title>Cohnella sp. nov., isolated from soil.</title>
        <authorList>
            <person name="Kim W."/>
        </authorList>
    </citation>
    <scope>NUCLEOTIDE SEQUENCE [LARGE SCALE GENOMIC DNA]</scope>
    <source>
        <strain evidence="2 3">CAU 1483</strain>
    </source>
</reference>
<name>A0A4U0FB65_9BACL</name>